<protein>
    <submittedName>
        <fullName evidence="1">Uncharacterized protein</fullName>
    </submittedName>
</protein>
<dbReference type="RefSeq" id="WP_349299847.1">
    <property type="nucleotide sequence ID" value="NZ_JBEDNQ010000008.1"/>
</dbReference>
<evidence type="ECO:0000313" key="2">
    <source>
        <dbReference type="Proteomes" id="UP001494902"/>
    </source>
</evidence>
<comment type="caution">
    <text evidence="1">The sequence shown here is derived from an EMBL/GenBank/DDBJ whole genome shotgun (WGS) entry which is preliminary data.</text>
</comment>
<name>A0ABV1KEA0_9PSEU</name>
<keyword evidence="2" id="KW-1185">Reference proteome</keyword>
<dbReference type="EMBL" id="JBEDNQ010000008">
    <property type="protein sequence ID" value="MEQ3552780.1"/>
    <property type="molecule type" value="Genomic_DNA"/>
</dbReference>
<proteinExistence type="predicted"/>
<organism evidence="1 2">
    <name type="scientific">Pseudonocardia nematodicida</name>
    <dbReference type="NCBI Taxonomy" id="1206997"/>
    <lineage>
        <taxon>Bacteria</taxon>
        <taxon>Bacillati</taxon>
        <taxon>Actinomycetota</taxon>
        <taxon>Actinomycetes</taxon>
        <taxon>Pseudonocardiales</taxon>
        <taxon>Pseudonocardiaceae</taxon>
        <taxon>Pseudonocardia</taxon>
    </lineage>
</organism>
<reference evidence="1 2" key="1">
    <citation type="submission" date="2024-03" db="EMBL/GenBank/DDBJ databases">
        <title>Draft genome sequence of Pseudonocardia nematodicida JCM 31783.</title>
        <authorList>
            <person name="Butdee W."/>
            <person name="Duangmal K."/>
        </authorList>
    </citation>
    <scope>NUCLEOTIDE SEQUENCE [LARGE SCALE GENOMIC DNA]</scope>
    <source>
        <strain evidence="1 2">JCM 31783</strain>
    </source>
</reference>
<accession>A0ABV1KEA0</accession>
<evidence type="ECO:0000313" key="1">
    <source>
        <dbReference type="EMBL" id="MEQ3552780.1"/>
    </source>
</evidence>
<dbReference type="Proteomes" id="UP001494902">
    <property type="component" value="Unassembled WGS sequence"/>
</dbReference>
<sequence>MRRMSFARAKSTISEFLSDVLPACLGDHRPDRADLGFHALRHSGDADR</sequence>
<gene>
    <name evidence="1" type="ORF">WIS52_20120</name>
</gene>